<keyword evidence="4" id="KW-1185">Reference proteome</keyword>
<sequence length="105" mass="11053">MSPGIKIMSLQAVAIVVLVTLVYIAFTSPANAAAETKDSQTGRHMSNLSKNKSEQSYSSNGYGRHGGSQSPTKITDPYSPYGNPYGNASTNNSSALQVPANNKSK</sequence>
<gene>
    <name evidence="3" type="ORF">NTG6680_1997</name>
</gene>
<proteinExistence type="predicted"/>
<name>A0ABM8Z075_9PROT</name>
<evidence type="ECO:0000313" key="4">
    <source>
        <dbReference type="Proteomes" id="UP000839052"/>
    </source>
</evidence>
<accession>A0ABM8Z075</accession>
<feature type="signal peptide" evidence="2">
    <location>
        <begin position="1"/>
        <end position="32"/>
    </location>
</feature>
<feature type="region of interest" description="Disordered" evidence="1">
    <location>
        <begin position="32"/>
        <end position="105"/>
    </location>
</feature>
<feature type="compositionally biased region" description="Polar residues" evidence="1">
    <location>
        <begin position="86"/>
        <end position="105"/>
    </location>
</feature>
<organism evidence="3 4">
    <name type="scientific">Candidatus Nitrotoga arctica</name>
    <dbReference type="NCBI Taxonomy" id="453162"/>
    <lineage>
        <taxon>Bacteria</taxon>
        <taxon>Pseudomonadati</taxon>
        <taxon>Pseudomonadota</taxon>
        <taxon>Betaproteobacteria</taxon>
        <taxon>Nitrosomonadales</taxon>
        <taxon>Gallionellaceae</taxon>
        <taxon>Candidatus Nitrotoga</taxon>
    </lineage>
</organism>
<feature type="compositionally biased region" description="Polar residues" evidence="1">
    <location>
        <begin position="42"/>
        <end position="73"/>
    </location>
</feature>
<reference evidence="3 4" key="1">
    <citation type="submission" date="2021-10" db="EMBL/GenBank/DDBJ databases">
        <authorList>
            <person name="Koch H."/>
        </authorList>
    </citation>
    <scope>NUCLEOTIDE SEQUENCE [LARGE SCALE GENOMIC DNA]</scope>
    <source>
        <strain evidence="3">6680</strain>
    </source>
</reference>
<evidence type="ECO:0000256" key="2">
    <source>
        <dbReference type="SAM" id="SignalP"/>
    </source>
</evidence>
<evidence type="ECO:0000256" key="1">
    <source>
        <dbReference type="SAM" id="MobiDB-lite"/>
    </source>
</evidence>
<keyword evidence="2" id="KW-0732">Signal</keyword>
<evidence type="ECO:0000313" key="3">
    <source>
        <dbReference type="EMBL" id="CAG9933246.1"/>
    </source>
</evidence>
<dbReference type="EMBL" id="OU912926">
    <property type="protein sequence ID" value="CAG9933246.1"/>
    <property type="molecule type" value="Genomic_DNA"/>
</dbReference>
<dbReference type="RefSeq" id="WP_239797060.1">
    <property type="nucleotide sequence ID" value="NZ_OU912926.1"/>
</dbReference>
<protein>
    <submittedName>
        <fullName evidence="3">Uncharacterized protein</fullName>
    </submittedName>
</protein>
<dbReference type="Proteomes" id="UP000839052">
    <property type="component" value="Chromosome"/>
</dbReference>
<feature type="chain" id="PRO_5045273073" evidence="2">
    <location>
        <begin position="33"/>
        <end position="105"/>
    </location>
</feature>